<protein>
    <submittedName>
        <fullName evidence="4">Low-density lipoprotein receptor-related protein 1</fullName>
    </submittedName>
</protein>
<dbReference type="AlphaFoldDB" id="E2AXW7"/>
<evidence type="ECO:0000256" key="1">
    <source>
        <dbReference type="ARBA" id="ARBA00022536"/>
    </source>
</evidence>
<reference evidence="4 5" key="1">
    <citation type="journal article" date="2010" name="Science">
        <title>Genomic comparison of the ants Camponotus floridanus and Harpegnathos saltator.</title>
        <authorList>
            <person name="Bonasio R."/>
            <person name="Zhang G."/>
            <person name="Ye C."/>
            <person name="Mutti N.S."/>
            <person name="Fang X."/>
            <person name="Qin N."/>
            <person name="Donahue G."/>
            <person name="Yang P."/>
            <person name="Li Q."/>
            <person name="Li C."/>
            <person name="Zhang P."/>
            <person name="Huang Z."/>
            <person name="Berger S.L."/>
            <person name="Reinberg D."/>
            <person name="Wang J."/>
            <person name="Liebig J."/>
        </authorList>
    </citation>
    <scope>NUCLEOTIDE SEQUENCE [LARGE SCALE GENOMIC DNA]</scope>
    <source>
        <strain evidence="5">C129</strain>
    </source>
</reference>
<dbReference type="GO" id="GO:0005886">
    <property type="term" value="C:plasma membrane"/>
    <property type="evidence" value="ECO:0007669"/>
    <property type="project" value="TreeGrafter"/>
</dbReference>
<keyword evidence="4" id="KW-0449">Lipoprotein</keyword>
<dbReference type="PANTHER" id="PTHR46513:SF13">
    <property type="entry name" value="EGF-LIKE DOMAIN-CONTAINING PROTEIN"/>
    <property type="match status" value="1"/>
</dbReference>
<dbReference type="InterPro" id="IPR011042">
    <property type="entry name" value="6-blade_b-propeller_TolB-like"/>
</dbReference>
<dbReference type="PROSITE" id="PS51120">
    <property type="entry name" value="LDLRB"/>
    <property type="match status" value="1"/>
</dbReference>
<dbReference type="Proteomes" id="UP000000311">
    <property type="component" value="Unassembled WGS sequence"/>
</dbReference>
<feature type="repeat" description="LDL-receptor class B" evidence="3">
    <location>
        <begin position="84"/>
        <end position="126"/>
    </location>
</feature>
<dbReference type="STRING" id="104421.E2AXW7"/>
<dbReference type="InterPro" id="IPR000033">
    <property type="entry name" value="LDLR_classB_rpt"/>
</dbReference>
<evidence type="ECO:0000256" key="3">
    <source>
        <dbReference type="PROSITE-ProRule" id="PRU00461"/>
    </source>
</evidence>
<dbReference type="PANTHER" id="PTHR46513">
    <property type="entry name" value="VITELLOGENIN RECEPTOR-LIKE PROTEIN-RELATED-RELATED"/>
    <property type="match status" value="1"/>
</dbReference>
<keyword evidence="1" id="KW-0245">EGF-like domain</keyword>
<dbReference type="SMART" id="SM00135">
    <property type="entry name" value="LY"/>
    <property type="match status" value="3"/>
</dbReference>
<keyword evidence="4" id="KW-0675">Receptor</keyword>
<dbReference type="OrthoDB" id="8831087at2759"/>
<dbReference type="EMBL" id="GL443736">
    <property type="protein sequence ID" value="EFN61731.1"/>
    <property type="molecule type" value="Genomic_DNA"/>
</dbReference>
<dbReference type="InParanoid" id="E2AXW7"/>
<evidence type="ECO:0000256" key="2">
    <source>
        <dbReference type="ARBA" id="ARBA00022737"/>
    </source>
</evidence>
<dbReference type="GO" id="GO:0060070">
    <property type="term" value="P:canonical Wnt signaling pathway"/>
    <property type="evidence" value="ECO:0007669"/>
    <property type="project" value="TreeGrafter"/>
</dbReference>
<dbReference type="GO" id="GO:0042813">
    <property type="term" value="F:Wnt receptor activity"/>
    <property type="evidence" value="ECO:0007669"/>
    <property type="project" value="TreeGrafter"/>
</dbReference>
<name>E2AXW7_CAMFO</name>
<evidence type="ECO:0000313" key="4">
    <source>
        <dbReference type="EMBL" id="EFN61731.1"/>
    </source>
</evidence>
<sequence>MIKVCNLKQQKCATVVKIEGVAKVTSLIIDSKNRWLFWSQTTWQVHDKPFSEICRADMMGANMKIIGFRDIGVVSGMAIDHMKTRLYWSDSFRKTIESSNLDGSQRSTFLNTNIHQPLDISIFENSIYWLMGSNSQIQKCKLYANRSCEIMDIGSSNIHKYFAILHVSRHPLG</sequence>
<dbReference type="Gene3D" id="2.120.10.30">
    <property type="entry name" value="TolB, C-terminal domain"/>
    <property type="match status" value="1"/>
</dbReference>
<keyword evidence="5" id="KW-1185">Reference proteome</keyword>
<gene>
    <name evidence="4" type="ORF">EAG_05869</name>
</gene>
<accession>E2AXW7</accession>
<dbReference type="Pfam" id="PF00058">
    <property type="entry name" value="Ldl_recept_b"/>
    <property type="match status" value="1"/>
</dbReference>
<dbReference type="GO" id="GO:0017147">
    <property type="term" value="F:Wnt-protein binding"/>
    <property type="evidence" value="ECO:0007669"/>
    <property type="project" value="TreeGrafter"/>
</dbReference>
<organism evidence="5">
    <name type="scientific">Camponotus floridanus</name>
    <name type="common">Florida carpenter ant</name>
    <dbReference type="NCBI Taxonomy" id="104421"/>
    <lineage>
        <taxon>Eukaryota</taxon>
        <taxon>Metazoa</taxon>
        <taxon>Ecdysozoa</taxon>
        <taxon>Arthropoda</taxon>
        <taxon>Hexapoda</taxon>
        <taxon>Insecta</taxon>
        <taxon>Pterygota</taxon>
        <taxon>Neoptera</taxon>
        <taxon>Endopterygota</taxon>
        <taxon>Hymenoptera</taxon>
        <taxon>Apocrita</taxon>
        <taxon>Aculeata</taxon>
        <taxon>Formicoidea</taxon>
        <taxon>Formicidae</taxon>
        <taxon>Formicinae</taxon>
        <taxon>Camponotus</taxon>
    </lineage>
</organism>
<dbReference type="SUPFAM" id="SSF63825">
    <property type="entry name" value="YWTD domain"/>
    <property type="match status" value="1"/>
</dbReference>
<dbReference type="InterPro" id="IPR050778">
    <property type="entry name" value="Cueball_EGF_LRP_Nidogen"/>
</dbReference>
<evidence type="ECO:0000313" key="5">
    <source>
        <dbReference type="Proteomes" id="UP000000311"/>
    </source>
</evidence>
<keyword evidence="2" id="KW-0677">Repeat</keyword>
<proteinExistence type="predicted"/>